<dbReference type="HOGENOM" id="CLU_082347_0_0_4"/>
<protein>
    <recommendedName>
        <fullName evidence="3">DUF2894 domain-containing protein</fullName>
    </recommendedName>
</protein>
<dbReference type="AlphaFoldDB" id="Q2KWW6"/>
<keyword evidence="2" id="KW-1185">Reference proteome</keyword>
<evidence type="ECO:0008006" key="3">
    <source>
        <dbReference type="Google" id="ProtNLM"/>
    </source>
</evidence>
<dbReference type="eggNOG" id="ENOG5031XRK">
    <property type="taxonomic scope" value="Bacteria"/>
</dbReference>
<accession>Q2KWW6</accession>
<evidence type="ECO:0000313" key="1">
    <source>
        <dbReference type="EMBL" id="CAJ48362.1"/>
    </source>
</evidence>
<sequence length="187" mass="20913">VTERLQRWREQGADRLDPCGFARLEALARRVQALAGGAREAAQAHLARHLDDYAARLAAVQAAPAAPETPPLSELQALLAHIAERPAGLDHSLREHYPDLPLLDSFRALWTRLSADQQLRQSMAQLPENAGPLNADHLAHRALSHMRALSPDYLHQFMSYVETLSWLERLTAPAPPKEPRRARKPRS</sequence>
<name>Q2KWW6_BORA1</name>
<proteinExistence type="predicted"/>
<dbReference type="Proteomes" id="UP000001977">
    <property type="component" value="Chromosome"/>
</dbReference>
<dbReference type="InterPro" id="IPR021549">
    <property type="entry name" value="DUF2894"/>
</dbReference>
<reference evidence="1 2" key="1">
    <citation type="journal article" date="2006" name="J. Bacteriol.">
        <title>Comparison of the genome sequence of the poultry pathogen Bordetella avium with those of B. bronchiseptica, B. pertussis, and B. parapertussis reveals extensive diversity in surface structures associated with host interaction.</title>
        <authorList>
            <person name="Sebaihia M."/>
            <person name="Preston A."/>
            <person name="Maskell D.J."/>
            <person name="Kuzmiak H."/>
            <person name="Connell T.D."/>
            <person name="King N.D."/>
            <person name="Orndorff P.E."/>
            <person name="Miyamoto D.M."/>
            <person name="Thomson N.R."/>
            <person name="Harris D."/>
            <person name="Goble A."/>
            <person name="Lord A."/>
            <person name="Murphy L."/>
            <person name="Quail M.A."/>
            <person name="Rutter S."/>
            <person name="Squares R."/>
            <person name="Squares S."/>
            <person name="Woodward J."/>
            <person name="Parkhill J."/>
            <person name="Temple L.M."/>
        </authorList>
    </citation>
    <scope>NUCLEOTIDE SEQUENCE [LARGE SCALE GENOMIC DNA]</scope>
    <source>
        <strain evidence="1 2">197N</strain>
    </source>
</reference>
<evidence type="ECO:0000313" key="2">
    <source>
        <dbReference type="Proteomes" id="UP000001977"/>
    </source>
</evidence>
<feature type="non-terminal residue" evidence="1">
    <location>
        <position position="1"/>
    </location>
</feature>
<organism evidence="1 2">
    <name type="scientific">Bordetella avium (strain 197N)</name>
    <dbReference type="NCBI Taxonomy" id="360910"/>
    <lineage>
        <taxon>Bacteria</taxon>
        <taxon>Pseudomonadati</taxon>
        <taxon>Pseudomonadota</taxon>
        <taxon>Betaproteobacteria</taxon>
        <taxon>Burkholderiales</taxon>
        <taxon>Alcaligenaceae</taxon>
        <taxon>Bordetella</taxon>
    </lineage>
</organism>
<gene>
    <name evidence="1" type="ordered locus">BAV0749</name>
</gene>
<dbReference type="STRING" id="360910.BAV0749"/>
<dbReference type="EMBL" id="AM167904">
    <property type="protein sequence ID" value="CAJ48362.1"/>
    <property type="molecule type" value="Genomic_DNA"/>
</dbReference>
<dbReference type="KEGG" id="bav:BAV0749"/>
<dbReference type="Pfam" id="PF11445">
    <property type="entry name" value="DUF2894"/>
    <property type="match status" value="1"/>
</dbReference>